<dbReference type="Gene3D" id="3.80.10.10">
    <property type="entry name" value="Ribonuclease Inhibitor"/>
    <property type="match status" value="2"/>
</dbReference>
<accession>A2FII4</accession>
<dbReference type="EMBL" id="DS113813">
    <property type="protein sequence ID" value="EAX95301.1"/>
    <property type="molecule type" value="Genomic_DNA"/>
</dbReference>
<keyword evidence="2" id="KW-1185">Reference proteome</keyword>
<protein>
    <submittedName>
        <fullName evidence="1">Surface antigen BspA-like</fullName>
    </submittedName>
</protein>
<dbReference type="PANTHER" id="PTHR45661:SF3">
    <property type="entry name" value="IG-LIKE DOMAIN-CONTAINING PROTEIN"/>
    <property type="match status" value="1"/>
</dbReference>
<dbReference type="Pfam" id="PF13306">
    <property type="entry name" value="LRR_5"/>
    <property type="match status" value="2"/>
</dbReference>
<dbReference type="VEuPathDB" id="TrichDB:TVAGG3_0014890"/>
<dbReference type="OrthoDB" id="2013775at2759"/>
<dbReference type="STRING" id="5722.A2FII4"/>
<gene>
    <name evidence="1" type="ORF">TVAG_270920</name>
</gene>
<dbReference type="InterPro" id="IPR026906">
    <property type="entry name" value="LRR_5"/>
</dbReference>
<dbReference type="InParanoid" id="A2FII4"/>
<sequence>MGVPIERFDIDPKNKYFKSDGKILYSGNQNNTLHFVSSITSGSFTIPLFVTQVNKNCFRGCTVSNIEIHPNLRSIDQYAFCGTHISTFTYNSLITRIEALTFLQCSNLETVEVNDKIVFIGHSCFQSCPKLKNIRLPSSLVEIGDSAFAGCTVLNDLIIPASLVTMGASVFKDVRSSFVLNYTLNSRFLMENGLFYQDDKRVLSGYFDKGEKAITIRSECTTVSNLVFTSATIQTVTFSNSPELNVGDNVFTESQVKTINFPSTLKKLGKQCFRNCLQLEKVSFPGTMITEIPEECFINCPKLKSITLPKSITTVIRLF</sequence>
<reference evidence="1" key="1">
    <citation type="submission" date="2006-10" db="EMBL/GenBank/DDBJ databases">
        <authorList>
            <person name="Amadeo P."/>
            <person name="Zhao Q."/>
            <person name="Wortman J."/>
            <person name="Fraser-Liggett C."/>
            <person name="Carlton J."/>
        </authorList>
    </citation>
    <scope>NUCLEOTIDE SEQUENCE</scope>
    <source>
        <strain evidence="1">G3</strain>
    </source>
</reference>
<proteinExistence type="predicted"/>
<dbReference type="PANTHER" id="PTHR45661">
    <property type="entry name" value="SURFACE ANTIGEN"/>
    <property type="match status" value="1"/>
</dbReference>
<evidence type="ECO:0000313" key="2">
    <source>
        <dbReference type="Proteomes" id="UP000001542"/>
    </source>
</evidence>
<name>A2FII4_TRIV3</name>
<organism evidence="1 2">
    <name type="scientific">Trichomonas vaginalis (strain ATCC PRA-98 / G3)</name>
    <dbReference type="NCBI Taxonomy" id="412133"/>
    <lineage>
        <taxon>Eukaryota</taxon>
        <taxon>Metamonada</taxon>
        <taxon>Parabasalia</taxon>
        <taxon>Trichomonadida</taxon>
        <taxon>Trichomonadidae</taxon>
        <taxon>Trichomonas</taxon>
    </lineage>
</organism>
<dbReference type="InterPro" id="IPR032675">
    <property type="entry name" value="LRR_dom_sf"/>
</dbReference>
<dbReference type="KEGG" id="tva:4753049"/>
<dbReference type="InterPro" id="IPR053139">
    <property type="entry name" value="Surface_bspA-like"/>
</dbReference>
<dbReference type="SUPFAM" id="SSF52058">
    <property type="entry name" value="L domain-like"/>
    <property type="match status" value="1"/>
</dbReference>
<dbReference type="AlphaFoldDB" id="A2FII4"/>
<dbReference type="RefSeq" id="XP_001308231.1">
    <property type="nucleotide sequence ID" value="XM_001308230.1"/>
</dbReference>
<evidence type="ECO:0000313" key="1">
    <source>
        <dbReference type="EMBL" id="EAX95301.1"/>
    </source>
</evidence>
<reference evidence="1" key="2">
    <citation type="journal article" date="2007" name="Science">
        <title>Draft genome sequence of the sexually transmitted pathogen Trichomonas vaginalis.</title>
        <authorList>
            <person name="Carlton J.M."/>
            <person name="Hirt R.P."/>
            <person name="Silva J.C."/>
            <person name="Delcher A.L."/>
            <person name="Schatz M."/>
            <person name="Zhao Q."/>
            <person name="Wortman J.R."/>
            <person name="Bidwell S.L."/>
            <person name="Alsmark U.C.M."/>
            <person name="Besteiro S."/>
            <person name="Sicheritz-Ponten T."/>
            <person name="Noel C.J."/>
            <person name="Dacks J.B."/>
            <person name="Foster P.G."/>
            <person name="Simillion C."/>
            <person name="Van de Peer Y."/>
            <person name="Miranda-Saavedra D."/>
            <person name="Barton G.J."/>
            <person name="Westrop G.D."/>
            <person name="Mueller S."/>
            <person name="Dessi D."/>
            <person name="Fiori P.L."/>
            <person name="Ren Q."/>
            <person name="Paulsen I."/>
            <person name="Zhang H."/>
            <person name="Bastida-Corcuera F.D."/>
            <person name="Simoes-Barbosa A."/>
            <person name="Brown M.T."/>
            <person name="Hayes R.D."/>
            <person name="Mukherjee M."/>
            <person name="Okumura C.Y."/>
            <person name="Schneider R."/>
            <person name="Smith A.J."/>
            <person name="Vanacova S."/>
            <person name="Villalvazo M."/>
            <person name="Haas B.J."/>
            <person name="Pertea M."/>
            <person name="Feldblyum T.V."/>
            <person name="Utterback T.R."/>
            <person name="Shu C.L."/>
            <person name="Osoegawa K."/>
            <person name="de Jong P.J."/>
            <person name="Hrdy I."/>
            <person name="Horvathova L."/>
            <person name="Zubacova Z."/>
            <person name="Dolezal P."/>
            <person name="Malik S.B."/>
            <person name="Logsdon J.M. Jr."/>
            <person name="Henze K."/>
            <person name="Gupta A."/>
            <person name="Wang C.C."/>
            <person name="Dunne R.L."/>
            <person name="Upcroft J.A."/>
            <person name="Upcroft P."/>
            <person name="White O."/>
            <person name="Salzberg S.L."/>
            <person name="Tang P."/>
            <person name="Chiu C.-H."/>
            <person name="Lee Y.-S."/>
            <person name="Embley T.M."/>
            <person name="Coombs G.H."/>
            <person name="Mottram J.C."/>
            <person name="Tachezy J."/>
            <person name="Fraser-Liggett C.M."/>
            <person name="Johnson P.J."/>
        </authorList>
    </citation>
    <scope>NUCLEOTIDE SEQUENCE [LARGE SCALE GENOMIC DNA]</scope>
    <source>
        <strain evidence="1">G3</strain>
    </source>
</reference>
<dbReference type="Proteomes" id="UP000001542">
    <property type="component" value="Unassembled WGS sequence"/>
</dbReference>